<gene>
    <name evidence="2" type="ORF">DERYTH_LOCUS25386</name>
</gene>
<dbReference type="Proteomes" id="UP000789405">
    <property type="component" value="Unassembled WGS sequence"/>
</dbReference>
<evidence type="ECO:0000313" key="2">
    <source>
        <dbReference type="EMBL" id="CAG8810980.1"/>
    </source>
</evidence>
<comment type="caution">
    <text evidence="2">The sequence shown here is derived from an EMBL/GenBank/DDBJ whole genome shotgun (WGS) entry which is preliminary data.</text>
</comment>
<protein>
    <submittedName>
        <fullName evidence="2">19888_t:CDS:1</fullName>
    </submittedName>
</protein>
<feature type="non-terminal residue" evidence="2">
    <location>
        <position position="1"/>
    </location>
</feature>
<evidence type="ECO:0000256" key="1">
    <source>
        <dbReference type="SAM" id="MobiDB-lite"/>
    </source>
</evidence>
<feature type="compositionally biased region" description="Polar residues" evidence="1">
    <location>
        <begin position="30"/>
        <end position="41"/>
    </location>
</feature>
<sequence>NRTWSHCGFGEISIPEHESGLSIMPDKVNHNNNGGSSTYVK</sequence>
<reference evidence="2" key="1">
    <citation type="submission" date="2021-06" db="EMBL/GenBank/DDBJ databases">
        <authorList>
            <person name="Kallberg Y."/>
            <person name="Tangrot J."/>
            <person name="Rosling A."/>
        </authorList>
    </citation>
    <scope>NUCLEOTIDE SEQUENCE</scope>
    <source>
        <strain evidence="2">MA453B</strain>
    </source>
</reference>
<keyword evidence="3" id="KW-1185">Reference proteome</keyword>
<feature type="region of interest" description="Disordered" evidence="1">
    <location>
        <begin position="21"/>
        <end position="41"/>
    </location>
</feature>
<evidence type="ECO:0000313" key="3">
    <source>
        <dbReference type="Proteomes" id="UP000789405"/>
    </source>
</evidence>
<name>A0A9N9PCB1_9GLOM</name>
<dbReference type="Gene3D" id="1.20.200.10">
    <property type="entry name" value="Fumarase/aspartase (Central domain)"/>
    <property type="match status" value="1"/>
</dbReference>
<accession>A0A9N9PCB1</accession>
<dbReference type="EMBL" id="CAJVPY010047025">
    <property type="protein sequence ID" value="CAG8810980.1"/>
    <property type="molecule type" value="Genomic_DNA"/>
</dbReference>
<dbReference type="AlphaFoldDB" id="A0A9N9PCB1"/>
<proteinExistence type="predicted"/>
<organism evidence="2 3">
    <name type="scientific">Dentiscutata erythropus</name>
    <dbReference type="NCBI Taxonomy" id="1348616"/>
    <lineage>
        <taxon>Eukaryota</taxon>
        <taxon>Fungi</taxon>
        <taxon>Fungi incertae sedis</taxon>
        <taxon>Mucoromycota</taxon>
        <taxon>Glomeromycotina</taxon>
        <taxon>Glomeromycetes</taxon>
        <taxon>Diversisporales</taxon>
        <taxon>Gigasporaceae</taxon>
        <taxon>Dentiscutata</taxon>
    </lineage>
</organism>